<keyword evidence="5 7" id="KW-1133">Transmembrane helix</keyword>
<dbReference type="CDD" id="cd06261">
    <property type="entry name" value="TM_PBP2"/>
    <property type="match status" value="1"/>
</dbReference>
<feature type="transmembrane region" description="Helical" evidence="7">
    <location>
        <begin position="116"/>
        <end position="138"/>
    </location>
</feature>
<dbReference type="EMBL" id="JAOPJZ010000001">
    <property type="protein sequence ID" value="MCU4750833.1"/>
    <property type="molecule type" value="Genomic_DNA"/>
</dbReference>
<gene>
    <name evidence="9" type="ORF">OB919_02360</name>
</gene>
<dbReference type="Pfam" id="PF00528">
    <property type="entry name" value="BPD_transp_1"/>
    <property type="match status" value="1"/>
</dbReference>
<evidence type="ECO:0000256" key="2">
    <source>
        <dbReference type="ARBA" id="ARBA00022448"/>
    </source>
</evidence>
<feature type="transmembrane region" description="Helical" evidence="7">
    <location>
        <begin position="154"/>
        <end position="173"/>
    </location>
</feature>
<dbReference type="Proteomes" id="UP001321047">
    <property type="component" value="Unassembled WGS sequence"/>
</dbReference>
<protein>
    <submittedName>
        <fullName evidence="9">ABC transporter permease</fullName>
    </submittedName>
</protein>
<feature type="transmembrane region" description="Helical" evidence="7">
    <location>
        <begin position="193"/>
        <end position="211"/>
    </location>
</feature>
<dbReference type="GO" id="GO:0005886">
    <property type="term" value="C:plasma membrane"/>
    <property type="evidence" value="ECO:0007669"/>
    <property type="project" value="UniProtKB-SubCell"/>
</dbReference>
<dbReference type="SUPFAM" id="SSF161098">
    <property type="entry name" value="MetI-like"/>
    <property type="match status" value="1"/>
</dbReference>
<feature type="domain" description="ABC transmembrane type-1" evidence="8">
    <location>
        <begin position="112"/>
        <end position="316"/>
    </location>
</feature>
<evidence type="ECO:0000313" key="9">
    <source>
        <dbReference type="EMBL" id="MCU4750833.1"/>
    </source>
</evidence>
<dbReference type="Gene3D" id="1.10.3720.10">
    <property type="entry name" value="MetI-like"/>
    <property type="match status" value="1"/>
</dbReference>
<accession>A0AAP2Z651</accession>
<dbReference type="InterPro" id="IPR035906">
    <property type="entry name" value="MetI-like_sf"/>
</dbReference>
<dbReference type="PANTHER" id="PTHR30465">
    <property type="entry name" value="INNER MEMBRANE ABC TRANSPORTER"/>
    <property type="match status" value="1"/>
</dbReference>
<feature type="transmembrane region" description="Helical" evidence="7">
    <location>
        <begin position="249"/>
        <end position="277"/>
    </location>
</feature>
<name>A0AAP2Z651_9EURY</name>
<dbReference type="GO" id="GO:0055085">
    <property type="term" value="P:transmembrane transport"/>
    <property type="evidence" value="ECO:0007669"/>
    <property type="project" value="InterPro"/>
</dbReference>
<keyword evidence="3" id="KW-1003">Cell membrane</keyword>
<evidence type="ECO:0000256" key="7">
    <source>
        <dbReference type="RuleBase" id="RU363032"/>
    </source>
</evidence>
<comment type="caution">
    <text evidence="9">The sequence shown here is derived from an EMBL/GenBank/DDBJ whole genome shotgun (WGS) entry which is preliminary data.</text>
</comment>
<sequence length="329" mass="36033">MSRVTAIRRFGLYALWRLVWAIVVVFSIVSGLFVLFVIAPDDTDAPMLWAAAISGDEVEFGDPPPLSEQYIEWIVSVFSLEWGESMTAATWINGSENGAMSASNASAVAEAIPVTLAYVVPSTIFAFILAAVVGYYAAQTSRSWVERLSSGSTYLLFSLPNFFLAAVIFYTLRDLDPSWFPDSYATASGFLEHALWLSLPAFVLSTHVLAGHYRYSRTETRAALNERYVTLVRSKGAGQLRIARHVFRVAAVPLVTVFVTELLAVILVAIFVLEVVFSVPGIGLLAYEAVLERELELVMILTAVFATAAVLANVVQDLATIVLDPRAHR</sequence>
<keyword evidence="6 7" id="KW-0472">Membrane</keyword>
<reference evidence="9 10" key="1">
    <citation type="submission" date="2022-09" db="EMBL/GenBank/DDBJ databases">
        <title>Enrichment on poylsaccharides allowed isolation of novel metabolic and taxonomic groups of Haloarchaea.</title>
        <authorList>
            <person name="Sorokin D.Y."/>
            <person name="Elcheninov A.G."/>
            <person name="Khizhniak T.V."/>
            <person name="Kolganova T.V."/>
            <person name="Kublanov I.V."/>
        </authorList>
    </citation>
    <scope>NUCLEOTIDE SEQUENCE [LARGE SCALE GENOMIC DNA]</scope>
    <source>
        <strain evidence="9 10">AArc-curdl1</strain>
    </source>
</reference>
<feature type="transmembrane region" description="Helical" evidence="7">
    <location>
        <begin position="297"/>
        <end position="323"/>
    </location>
</feature>
<dbReference type="PROSITE" id="PS50928">
    <property type="entry name" value="ABC_TM1"/>
    <property type="match status" value="1"/>
</dbReference>
<keyword evidence="10" id="KW-1185">Reference proteome</keyword>
<dbReference type="RefSeq" id="WP_342805991.1">
    <property type="nucleotide sequence ID" value="NZ_JAOPJZ010000001.1"/>
</dbReference>
<keyword evidence="4 7" id="KW-0812">Transmembrane</keyword>
<dbReference type="AlphaFoldDB" id="A0AAP2Z651"/>
<dbReference type="PANTHER" id="PTHR30465:SF0">
    <property type="entry name" value="OLIGOPEPTIDE TRANSPORT SYSTEM PERMEASE PROTEIN APPB"/>
    <property type="match status" value="1"/>
</dbReference>
<evidence type="ECO:0000256" key="3">
    <source>
        <dbReference type="ARBA" id="ARBA00022475"/>
    </source>
</evidence>
<evidence type="ECO:0000259" key="8">
    <source>
        <dbReference type="PROSITE" id="PS50928"/>
    </source>
</evidence>
<organism evidence="9 10">
    <name type="scientific">Natronosalvus hydrolyticus</name>
    <dbReference type="NCBI Taxonomy" id="2979988"/>
    <lineage>
        <taxon>Archaea</taxon>
        <taxon>Methanobacteriati</taxon>
        <taxon>Methanobacteriota</taxon>
        <taxon>Stenosarchaea group</taxon>
        <taxon>Halobacteria</taxon>
        <taxon>Halobacteriales</taxon>
        <taxon>Natrialbaceae</taxon>
        <taxon>Natronosalvus</taxon>
    </lineage>
</organism>
<feature type="transmembrane region" description="Helical" evidence="7">
    <location>
        <begin position="12"/>
        <end position="39"/>
    </location>
</feature>
<comment type="similarity">
    <text evidence="7">Belongs to the binding-protein-dependent transport system permease family.</text>
</comment>
<evidence type="ECO:0000313" key="10">
    <source>
        <dbReference type="Proteomes" id="UP001321047"/>
    </source>
</evidence>
<dbReference type="InterPro" id="IPR000515">
    <property type="entry name" value="MetI-like"/>
</dbReference>
<comment type="subcellular location">
    <subcellularLocation>
        <location evidence="1 7">Cell membrane</location>
        <topology evidence="1 7">Multi-pass membrane protein</topology>
    </subcellularLocation>
</comment>
<evidence type="ECO:0000256" key="5">
    <source>
        <dbReference type="ARBA" id="ARBA00022989"/>
    </source>
</evidence>
<evidence type="ECO:0000256" key="1">
    <source>
        <dbReference type="ARBA" id="ARBA00004651"/>
    </source>
</evidence>
<proteinExistence type="inferred from homology"/>
<keyword evidence="2 7" id="KW-0813">Transport</keyword>
<evidence type="ECO:0000256" key="6">
    <source>
        <dbReference type="ARBA" id="ARBA00023136"/>
    </source>
</evidence>
<evidence type="ECO:0000256" key="4">
    <source>
        <dbReference type="ARBA" id="ARBA00022692"/>
    </source>
</evidence>